<accession>A0A177EC06</accession>
<gene>
    <name evidence="5" type="ORF">NEDG_00617</name>
</gene>
<dbReference type="InterPro" id="IPR002685">
    <property type="entry name" value="Glyco_trans_15"/>
</dbReference>
<evidence type="ECO:0000256" key="4">
    <source>
        <dbReference type="SAM" id="SignalP"/>
    </source>
</evidence>
<reference evidence="5 6" key="1">
    <citation type="submission" date="2016-02" db="EMBL/GenBank/DDBJ databases">
        <title>Discovery of a natural microsporidian pathogen with a broad tissue tropism in Caenorhabditis elegans.</title>
        <authorList>
            <person name="Luallen R.J."/>
            <person name="Reinke A.W."/>
            <person name="Tong L."/>
            <person name="Botts M.R."/>
            <person name="Felix M.-A."/>
            <person name="Troemel E.R."/>
        </authorList>
    </citation>
    <scope>NUCLEOTIDE SEQUENCE [LARGE SCALE GENOMIC DNA]</scope>
    <source>
        <strain evidence="5 6">JUm2807</strain>
    </source>
</reference>
<dbReference type="PANTHER" id="PTHR31121">
    <property type="entry name" value="ALPHA-1,2 MANNOSYLTRANSFERASE KTR1"/>
    <property type="match status" value="1"/>
</dbReference>
<protein>
    <submittedName>
        <fullName evidence="5">Alpha 1,2-mannosyltransferase</fullName>
    </submittedName>
</protein>
<proteinExistence type="inferred from homology"/>
<evidence type="ECO:0000313" key="5">
    <source>
        <dbReference type="EMBL" id="OAG29484.1"/>
    </source>
</evidence>
<dbReference type="Gene3D" id="3.90.550.10">
    <property type="entry name" value="Spore Coat Polysaccharide Biosynthesis Protein SpsA, Chain A"/>
    <property type="match status" value="1"/>
</dbReference>
<dbReference type="VEuPathDB" id="MicrosporidiaDB:NEDG_00617"/>
<dbReference type="GeneID" id="93646967"/>
<dbReference type="GO" id="GO:0006487">
    <property type="term" value="P:protein N-linked glycosylation"/>
    <property type="evidence" value="ECO:0007669"/>
    <property type="project" value="TreeGrafter"/>
</dbReference>
<comment type="similarity">
    <text evidence="1">Belongs to the glycosyltransferase 15 family.</text>
</comment>
<keyword evidence="4" id="KW-0732">Signal</keyword>
<dbReference type="GO" id="GO:0000032">
    <property type="term" value="P:cell wall mannoprotein biosynthetic process"/>
    <property type="evidence" value="ECO:0007669"/>
    <property type="project" value="TreeGrafter"/>
</dbReference>
<comment type="caution">
    <text evidence="5">The sequence shown here is derived from an EMBL/GenBank/DDBJ whole genome shotgun (WGS) entry which is preliminary data.</text>
</comment>
<dbReference type="EMBL" id="LTDL01000040">
    <property type="protein sequence ID" value="OAG29484.1"/>
    <property type="molecule type" value="Genomic_DNA"/>
</dbReference>
<dbReference type="GO" id="GO:0005794">
    <property type="term" value="C:Golgi apparatus"/>
    <property type="evidence" value="ECO:0007669"/>
    <property type="project" value="TreeGrafter"/>
</dbReference>
<dbReference type="InterPro" id="IPR029044">
    <property type="entry name" value="Nucleotide-diphossugar_trans"/>
</dbReference>
<dbReference type="STRING" id="1805483.A0A177EC06"/>
<feature type="active site" description="Nucleophile" evidence="3">
    <location>
        <position position="240"/>
    </location>
</feature>
<dbReference type="AlphaFoldDB" id="A0A177EC06"/>
<dbReference type="PIRSF" id="PIRSF018153">
    <property type="entry name" value="Glyco_trans_15"/>
    <property type="match status" value="1"/>
</dbReference>
<evidence type="ECO:0000256" key="1">
    <source>
        <dbReference type="ARBA" id="ARBA00007677"/>
    </source>
</evidence>
<organism evidence="5 6">
    <name type="scientific">Nematocida displodere</name>
    <dbReference type="NCBI Taxonomy" id="1805483"/>
    <lineage>
        <taxon>Eukaryota</taxon>
        <taxon>Fungi</taxon>
        <taxon>Fungi incertae sedis</taxon>
        <taxon>Microsporidia</taxon>
        <taxon>Nematocida</taxon>
    </lineage>
</organism>
<dbReference type="Pfam" id="PF01793">
    <property type="entry name" value="Glyco_transf_15"/>
    <property type="match status" value="1"/>
</dbReference>
<dbReference type="Proteomes" id="UP000185944">
    <property type="component" value="Unassembled WGS sequence"/>
</dbReference>
<dbReference type="PANTHER" id="PTHR31121:SF6">
    <property type="entry name" value="ALPHA-1,2 MANNOSYLTRANSFERASE KTR1"/>
    <property type="match status" value="1"/>
</dbReference>
<dbReference type="GO" id="GO:0000026">
    <property type="term" value="F:alpha-1,2-mannosyltransferase activity"/>
    <property type="evidence" value="ECO:0007669"/>
    <property type="project" value="TreeGrafter"/>
</dbReference>
<keyword evidence="5" id="KW-0328">Glycosyltransferase</keyword>
<dbReference type="GO" id="GO:0016020">
    <property type="term" value="C:membrane"/>
    <property type="evidence" value="ECO:0007669"/>
    <property type="project" value="InterPro"/>
</dbReference>
<keyword evidence="2 5" id="KW-0808">Transferase</keyword>
<dbReference type="RefSeq" id="XP_067544132.1">
    <property type="nucleotide sequence ID" value="XM_067688035.1"/>
</dbReference>
<feature type="chain" id="PRO_5008060262" evidence="4">
    <location>
        <begin position="24"/>
        <end position="349"/>
    </location>
</feature>
<evidence type="ECO:0000256" key="3">
    <source>
        <dbReference type="PIRSR" id="PIRSR018153-1"/>
    </source>
</evidence>
<dbReference type="OrthoDB" id="439943at2759"/>
<dbReference type="SUPFAM" id="SSF53448">
    <property type="entry name" value="Nucleotide-diphospho-sugar transferases"/>
    <property type="match status" value="1"/>
</dbReference>
<feature type="signal peptide" evidence="4">
    <location>
        <begin position="1"/>
        <end position="23"/>
    </location>
</feature>
<evidence type="ECO:0000313" key="6">
    <source>
        <dbReference type="Proteomes" id="UP000185944"/>
    </source>
</evidence>
<sequence>MFVGKVLVAVMVALVSMSVQKESACVLILCKNTHLESLRDTIAAFEERFNKRFQYPYVLLNDAEFDENFKTGFQTMTQAEVSFGLVPKEHWSFPAWVDPGKARERMDAMAREGVLYGGMESYRHMCRFFSGFFYKHPLVQKYRYYWRVEPDTLLHCTIDYDVFEYMSTNRKKYGFVISLHEYPGTIKSLWKTVQNFVSTTNTNFKQGQAWSIFAKENLKRFVTDEMFTHYNMCHFWSNFEIGDFSFFRSPLYESFFGFLDRSGGFFYERWGDAPVHSIAASLFLDRSEIHFFEDIGYTHPPFTHCPKLSLQKTPCSCDAAKSVDLLMPACTNLYRAIDLFEKPPQAQAS</sequence>
<keyword evidence="6" id="KW-1185">Reference proteome</keyword>
<evidence type="ECO:0000256" key="2">
    <source>
        <dbReference type="ARBA" id="ARBA00022679"/>
    </source>
</evidence>
<name>A0A177EC06_9MICR</name>
<dbReference type="FunFam" id="3.90.550.10:FF:000051">
    <property type="entry name" value="Alpha-1,2-mannosyltransferase (Ktr4)"/>
    <property type="match status" value="1"/>
</dbReference>